<feature type="region of interest" description="Disordered" evidence="10">
    <location>
        <begin position="1"/>
        <end position="161"/>
    </location>
</feature>
<comment type="similarity">
    <text evidence="4">Belongs to the snurportin family.</text>
</comment>
<dbReference type="GO" id="GO:0005634">
    <property type="term" value="C:nucleus"/>
    <property type="evidence" value="ECO:0007669"/>
    <property type="project" value="UniProtKB-SubCell"/>
</dbReference>
<dbReference type="AlphaFoldDB" id="A0A4Q9PQ46"/>
<evidence type="ECO:0000256" key="1">
    <source>
        <dbReference type="ARBA" id="ARBA00003975"/>
    </source>
</evidence>
<keyword evidence="8" id="KW-0694">RNA-binding</keyword>
<feature type="domain" description="Snurportin-1 N-terminal" evidence="11">
    <location>
        <begin position="17"/>
        <end position="46"/>
    </location>
</feature>
<reference evidence="13 14" key="1">
    <citation type="submission" date="2019-01" db="EMBL/GenBank/DDBJ databases">
        <title>Draft genome sequences of three monokaryotic isolates of the white-rot basidiomycete fungus Dichomitus squalens.</title>
        <authorList>
            <consortium name="DOE Joint Genome Institute"/>
            <person name="Lopez S.C."/>
            <person name="Andreopoulos B."/>
            <person name="Pangilinan J."/>
            <person name="Lipzen A."/>
            <person name="Riley R."/>
            <person name="Ahrendt S."/>
            <person name="Ng V."/>
            <person name="Barry K."/>
            <person name="Daum C."/>
            <person name="Grigoriev I.V."/>
            <person name="Hilden K.S."/>
            <person name="Makela M.R."/>
            <person name="de Vries R.P."/>
        </authorList>
    </citation>
    <scope>NUCLEOTIDE SEQUENCE [LARGE SCALE GENOMIC DNA]</scope>
    <source>
        <strain evidence="13 14">CBS 464.89</strain>
    </source>
</reference>
<proteinExistence type="inferred from homology"/>
<evidence type="ECO:0000256" key="4">
    <source>
        <dbReference type="ARBA" id="ARBA00007540"/>
    </source>
</evidence>
<evidence type="ECO:0000259" key="11">
    <source>
        <dbReference type="Pfam" id="PF11538"/>
    </source>
</evidence>
<keyword evidence="9" id="KW-0539">Nucleus</keyword>
<evidence type="ECO:0000256" key="6">
    <source>
        <dbReference type="ARBA" id="ARBA00022448"/>
    </source>
</evidence>
<evidence type="ECO:0000256" key="7">
    <source>
        <dbReference type="ARBA" id="ARBA00022490"/>
    </source>
</evidence>
<organism evidence="13 14">
    <name type="scientific">Dichomitus squalens</name>
    <dbReference type="NCBI Taxonomy" id="114155"/>
    <lineage>
        <taxon>Eukaryota</taxon>
        <taxon>Fungi</taxon>
        <taxon>Dikarya</taxon>
        <taxon>Basidiomycota</taxon>
        <taxon>Agaricomycotina</taxon>
        <taxon>Agaricomycetes</taxon>
        <taxon>Polyporales</taxon>
        <taxon>Polyporaceae</taxon>
        <taxon>Dichomitus</taxon>
    </lineage>
</organism>
<feature type="compositionally biased region" description="Polar residues" evidence="10">
    <location>
        <begin position="132"/>
        <end position="141"/>
    </location>
</feature>
<evidence type="ECO:0000259" key="12">
    <source>
        <dbReference type="Pfam" id="PF21974"/>
    </source>
</evidence>
<dbReference type="PANTHER" id="PTHR13403">
    <property type="entry name" value="SNURPORTIN1 RNUT1 PROTEIN RNA, U TRANSPORTER 1"/>
    <property type="match status" value="1"/>
</dbReference>
<name>A0A4Q9PQ46_9APHY</name>
<dbReference type="GO" id="GO:0005737">
    <property type="term" value="C:cytoplasm"/>
    <property type="evidence" value="ECO:0007669"/>
    <property type="project" value="UniProtKB-SubCell"/>
</dbReference>
<dbReference type="Proteomes" id="UP000292082">
    <property type="component" value="Unassembled WGS sequence"/>
</dbReference>
<protein>
    <recommendedName>
        <fullName evidence="5">Snurportin-1</fullName>
    </recommendedName>
</protein>
<feature type="compositionally biased region" description="Basic residues" evidence="10">
    <location>
        <begin position="151"/>
        <end position="160"/>
    </location>
</feature>
<keyword evidence="14" id="KW-1185">Reference proteome</keyword>
<comment type="subcellular location">
    <subcellularLocation>
        <location evidence="3">Cytoplasm</location>
    </subcellularLocation>
    <subcellularLocation>
        <location evidence="2">Nucleus</location>
    </subcellularLocation>
</comment>
<evidence type="ECO:0000313" key="13">
    <source>
        <dbReference type="EMBL" id="TBU56470.1"/>
    </source>
</evidence>
<dbReference type="EMBL" id="ML145151">
    <property type="protein sequence ID" value="TBU56470.1"/>
    <property type="molecule type" value="Genomic_DNA"/>
</dbReference>
<dbReference type="Pfam" id="PF11538">
    <property type="entry name" value="Snurportin1"/>
    <property type="match status" value="1"/>
</dbReference>
<evidence type="ECO:0000256" key="9">
    <source>
        <dbReference type="ARBA" id="ARBA00023242"/>
    </source>
</evidence>
<accession>A0A4Q9PQ46</accession>
<gene>
    <name evidence="13" type="ORF">BD310DRAFT_823694</name>
</gene>
<feature type="compositionally biased region" description="Acidic residues" evidence="10">
    <location>
        <begin position="59"/>
        <end position="68"/>
    </location>
</feature>
<feature type="domain" description="Snurportin-1 m3G cap-binding" evidence="12">
    <location>
        <begin position="190"/>
        <end position="300"/>
    </location>
</feature>
<dbReference type="STRING" id="114155.A0A4Q9PQ46"/>
<dbReference type="InterPro" id="IPR024721">
    <property type="entry name" value="Snurportin-1_N"/>
</dbReference>
<dbReference type="Gene3D" id="3.30.470.30">
    <property type="entry name" value="DNA ligase/mRNA capping enzyme"/>
    <property type="match status" value="1"/>
</dbReference>
<keyword evidence="6" id="KW-0813">Transport</keyword>
<evidence type="ECO:0000256" key="10">
    <source>
        <dbReference type="SAM" id="MobiDB-lite"/>
    </source>
</evidence>
<dbReference type="PANTHER" id="PTHR13403:SF6">
    <property type="entry name" value="SNURPORTIN-1"/>
    <property type="match status" value="1"/>
</dbReference>
<evidence type="ECO:0000256" key="5">
    <source>
        <dbReference type="ARBA" id="ARBA00016034"/>
    </source>
</evidence>
<dbReference type="GO" id="GO:0061015">
    <property type="term" value="P:snRNA import into nucleus"/>
    <property type="evidence" value="ECO:0007669"/>
    <property type="project" value="InterPro"/>
</dbReference>
<evidence type="ECO:0000313" key="14">
    <source>
        <dbReference type="Proteomes" id="UP000292082"/>
    </source>
</evidence>
<sequence>MFSDRKASFKTPPSAVKETHASQEVRRNRALEEQKRRRAERIDSSRQLDIFADLSLGLSDDEAGENDDPNAQPNIVRHGITPFAPMLPHTATHPVPAPSTSESAQPPAPESSMTQEKKRSKNKRKGKGRAPQHQQDVSMAQDSGAPPRVAGKSKVKHPKPSKWADKCMYAELLEMREGGFDAPGDLRDGIPDDIETGWVAVTPVPAGKRCLAVTHQTSGIAGVVPNTTLRSRVLGKPLIKPFPSTLPPQTVLDCILDDNWRDNGILHVLDVVTWKGQDLGDCETPFRFWWRDTRLSELPSYPPPPNAFAPSASSPAEPHPPRYQFPHPTAFVPIPYHTNTTLPNLLSTLIPLTRAPRIIPVTIPAPADHGEGAMDLDAPLVQLQHTSASVAPDGLLLYVAQAVYEPGTSPLSSWVPLRAYQTREALAQEGASADESPLAVFERYVSSPSAAGRAS</sequence>
<dbReference type="InterPro" id="IPR047857">
    <property type="entry name" value="Snurportin1_C"/>
</dbReference>
<dbReference type="Pfam" id="PF21974">
    <property type="entry name" value="SPN1_m3Gcap_bd"/>
    <property type="match status" value="1"/>
</dbReference>
<comment type="function">
    <text evidence="1">Functions as an U snRNP-specific nuclear import adapter. Involved in the trimethylguanosine (m3G)-cap-dependent nuclear import of U snRNPs. Binds specifically to the terminal m3G-cap U snRNAs.</text>
</comment>
<feature type="compositionally biased region" description="Basic and acidic residues" evidence="10">
    <location>
        <begin position="17"/>
        <end position="46"/>
    </location>
</feature>
<evidence type="ECO:0000256" key="2">
    <source>
        <dbReference type="ARBA" id="ARBA00004123"/>
    </source>
</evidence>
<keyword evidence="7" id="KW-0963">Cytoplasm</keyword>
<dbReference type="InterPro" id="IPR017336">
    <property type="entry name" value="Snurportin-1"/>
</dbReference>
<evidence type="ECO:0000256" key="8">
    <source>
        <dbReference type="ARBA" id="ARBA00022884"/>
    </source>
</evidence>
<feature type="compositionally biased region" description="Basic residues" evidence="10">
    <location>
        <begin position="118"/>
        <end position="130"/>
    </location>
</feature>
<dbReference type="GO" id="GO:0003723">
    <property type="term" value="F:RNA binding"/>
    <property type="evidence" value="ECO:0007669"/>
    <property type="project" value="UniProtKB-KW"/>
</dbReference>
<evidence type="ECO:0000256" key="3">
    <source>
        <dbReference type="ARBA" id="ARBA00004496"/>
    </source>
</evidence>